<dbReference type="Gene3D" id="2.40.160.20">
    <property type="match status" value="1"/>
</dbReference>
<evidence type="ECO:0000313" key="3">
    <source>
        <dbReference type="Proteomes" id="UP000232883"/>
    </source>
</evidence>
<dbReference type="SUPFAM" id="SSF56925">
    <property type="entry name" value="OMPA-like"/>
    <property type="match status" value="1"/>
</dbReference>
<keyword evidence="1" id="KW-0732">Signal</keyword>
<dbReference type="InterPro" id="IPR011250">
    <property type="entry name" value="OMP/PagP_B-barrel"/>
</dbReference>
<dbReference type="OrthoDB" id="948928at2"/>
<organism evidence="2 3">
    <name type="scientific">Spirosoma pollinicola</name>
    <dbReference type="NCBI Taxonomy" id="2057025"/>
    <lineage>
        <taxon>Bacteria</taxon>
        <taxon>Pseudomonadati</taxon>
        <taxon>Bacteroidota</taxon>
        <taxon>Cytophagia</taxon>
        <taxon>Cytophagales</taxon>
        <taxon>Cytophagaceae</taxon>
        <taxon>Spirosoma</taxon>
    </lineage>
</organism>
<accession>A0A2K8YY55</accession>
<protein>
    <recommendedName>
        <fullName evidence="4">Outer membrane protein beta-barrel domain-containing protein</fullName>
    </recommendedName>
</protein>
<evidence type="ECO:0000256" key="1">
    <source>
        <dbReference type="SAM" id="SignalP"/>
    </source>
</evidence>
<evidence type="ECO:0000313" key="2">
    <source>
        <dbReference type="EMBL" id="AUD02552.1"/>
    </source>
</evidence>
<reference evidence="2 3" key="1">
    <citation type="submission" date="2017-11" db="EMBL/GenBank/DDBJ databases">
        <title>Taxonomic description and genome sequences of Spirosoma HA7 sp. nov., isolated from pollen microhabitat of Corylus avellana.</title>
        <authorList>
            <person name="Ambika Manirajan B."/>
            <person name="Suarez C."/>
            <person name="Ratering S."/>
            <person name="Geissler-Plaum R."/>
            <person name="Cardinale M."/>
            <person name="Sylvia S."/>
        </authorList>
    </citation>
    <scope>NUCLEOTIDE SEQUENCE [LARGE SCALE GENOMIC DNA]</scope>
    <source>
        <strain evidence="2 3">HA7</strain>
    </source>
</reference>
<keyword evidence="3" id="KW-1185">Reference proteome</keyword>
<sequence length="218" mass="22947">MRKLFVIMLVMVSVVANAQTAAPATPTKPAKSTKSNKPLFKMTLAGGYASPLNTGENGFAKAGVVYSIEPQFELSKNLEVGLRFEQAFIQRSEALKNDIYYASKAKSIMSGAVTANYVISTSTGLKPFVGLGAGLYYADASSQTFQSSGNPSVTYPLPTTFAVGGLGRVGVKYKILHLEAAYNLVSNTSVKNAATGLTLKADNSYLSLKAGITIGGTH</sequence>
<dbReference type="RefSeq" id="WP_100988269.1">
    <property type="nucleotide sequence ID" value="NZ_CP025096.1"/>
</dbReference>
<evidence type="ECO:0008006" key="4">
    <source>
        <dbReference type="Google" id="ProtNLM"/>
    </source>
</evidence>
<name>A0A2K8YY55_9BACT</name>
<dbReference type="EMBL" id="CP025096">
    <property type="protein sequence ID" value="AUD02552.1"/>
    <property type="molecule type" value="Genomic_DNA"/>
</dbReference>
<proteinExistence type="predicted"/>
<dbReference type="KEGG" id="spir:CWM47_12345"/>
<dbReference type="Proteomes" id="UP000232883">
    <property type="component" value="Chromosome"/>
</dbReference>
<gene>
    <name evidence="2" type="ORF">CWM47_12345</name>
</gene>
<dbReference type="AlphaFoldDB" id="A0A2K8YY55"/>
<feature type="signal peptide" evidence="1">
    <location>
        <begin position="1"/>
        <end position="18"/>
    </location>
</feature>
<feature type="chain" id="PRO_5014920793" description="Outer membrane protein beta-barrel domain-containing protein" evidence="1">
    <location>
        <begin position="19"/>
        <end position="218"/>
    </location>
</feature>